<name>A0AAJ2P8X5_9BACT</name>
<gene>
    <name evidence="1" type="ORF">R7U65_00420</name>
</gene>
<sequence>MIINLDNVDIVRNKDENLIKVVQGSFALNSYGILERKPNDLDLIIFSKKIKSLRFLNQKLMIELSKNKNLDVKLSTPFFKKLEFKNLDLTIEIILAKFLKPNIYKKIKKNLYFVKPEYAILVKIFQISAVLSNHFLGSDNLNFQKIIITLQDLKIILKNKLLFHKTRAFIRKNLLSIIINNFIFDFFLRDNIELIWFSKNAYKFELINSIEGNKFLSKKIKSLFYLNKNSRNLFNNLMVINDYFLKNKYNIISKINSLNKSKNVLSSNEIYLKNVNFFFDNFKMINKQNIIFYSKISPNWDTEIIEINKSFPFIKVLKVVSLKYKINENLNKNQILIYSSNKQEFLLNTLYKLVVLLVFI</sequence>
<evidence type="ECO:0000313" key="1">
    <source>
        <dbReference type="EMBL" id="MDW2906075.1"/>
    </source>
</evidence>
<organism evidence="1 2">
    <name type="scientific">Mesomycoplasma ovipneumoniae</name>
    <dbReference type="NCBI Taxonomy" id="29562"/>
    <lineage>
        <taxon>Bacteria</taxon>
        <taxon>Bacillati</taxon>
        <taxon>Mycoplasmatota</taxon>
        <taxon>Mycoplasmoidales</taxon>
        <taxon>Metamycoplasmataceae</taxon>
        <taxon>Mesomycoplasma</taxon>
    </lineage>
</organism>
<dbReference type="RefSeq" id="WP_318044841.1">
    <property type="nucleotide sequence ID" value="NZ_JAWPFG010000001.1"/>
</dbReference>
<protein>
    <submittedName>
        <fullName evidence="1">Uncharacterized protein</fullName>
    </submittedName>
</protein>
<accession>A0AAJ2P8X5</accession>
<proteinExistence type="predicted"/>
<comment type="caution">
    <text evidence="1">The sequence shown here is derived from an EMBL/GenBank/DDBJ whole genome shotgun (WGS) entry which is preliminary data.</text>
</comment>
<dbReference type="EMBL" id="JAWPFH010000001">
    <property type="protein sequence ID" value="MDW2906075.1"/>
    <property type="molecule type" value="Genomic_DNA"/>
</dbReference>
<evidence type="ECO:0000313" key="2">
    <source>
        <dbReference type="Proteomes" id="UP001282363"/>
    </source>
</evidence>
<reference evidence="1" key="1">
    <citation type="submission" date="2023-10" db="EMBL/GenBank/DDBJ databases">
        <title>Genome sequences of Mycoplasma ovipneumoniae isolated from goats.</title>
        <authorList>
            <person name="Spergser J."/>
        </authorList>
    </citation>
    <scope>NUCLEOTIDE SEQUENCE</scope>
    <source>
        <strain evidence="1">GL19</strain>
    </source>
</reference>
<dbReference type="AlphaFoldDB" id="A0AAJ2P8X5"/>
<dbReference type="Proteomes" id="UP001282363">
    <property type="component" value="Unassembled WGS sequence"/>
</dbReference>